<evidence type="ECO:0000256" key="4">
    <source>
        <dbReference type="ARBA" id="ARBA00022490"/>
    </source>
</evidence>
<keyword evidence="4 5" id="KW-0963">Cytoplasm</keyword>
<evidence type="ECO:0000313" key="10">
    <source>
        <dbReference type="Proteomes" id="UP000218677"/>
    </source>
</evidence>
<evidence type="ECO:0000256" key="1">
    <source>
        <dbReference type="ARBA" id="ARBA00004496"/>
    </source>
</evidence>
<dbReference type="PANTHER" id="PTHR33602:SF1">
    <property type="entry name" value="REGULATORY PROTEIN RECX FAMILY PROTEIN"/>
    <property type="match status" value="1"/>
</dbReference>
<dbReference type="EMBL" id="NWUX01000002">
    <property type="protein sequence ID" value="PCF96975.1"/>
    <property type="molecule type" value="Genomic_DNA"/>
</dbReference>
<comment type="function">
    <text evidence="5">Modulates RecA activity.</text>
</comment>
<sequence length="159" mass="18170">MFSSGGESTPREVAIQLLARREYSRAELVRKLQQKSFENDDITACLDVLAEQALQSDSRFAESFVRSRIARGQGVIRIKGELRQRGIDQETLAAALAAVEEREDVDWFELARETLARRYTSLGESPKERAKRERFLASRGFNFEQIRYALTCLSDSFSQ</sequence>
<dbReference type="AlphaFoldDB" id="A0A2A4HRV1"/>
<comment type="caution">
    <text evidence="9">The sequence shown here is derived from an EMBL/GenBank/DDBJ whole genome shotgun (WGS) entry which is preliminary data.</text>
</comment>
<evidence type="ECO:0000259" key="7">
    <source>
        <dbReference type="Pfam" id="PF21981"/>
    </source>
</evidence>
<evidence type="ECO:0000256" key="5">
    <source>
        <dbReference type="HAMAP-Rule" id="MF_01114"/>
    </source>
</evidence>
<keyword evidence="10" id="KW-1185">Reference proteome</keyword>
<evidence type="ECO:0000313" key="9">
    <source>
        <dbReference type="EMBL" id="PCF96975.1"/>
    </source>
</evidence>
<dbReference type="PANTHER" id="PTHR33602">
    <property type="entry name" value="REGULATORY PROTEIN RECX FAMILY PROTEIN"/>
    <property type="match status" value="1"/>
</dbReference>
<dbReference type="Gene3D" id="1.10.10.10">
    <property type="entry name" value="Winged helix-like DNA-binding domain superfamily/Winged helix DNA-binding domain"/>
    <property type="match status" value="3"/>
</dbReference>
<proteinExistence type="inferred from homology"/>
<dbReference type="Pfam" id="PF21981">
    <property type="entry name" value="RecX_HTH3"/>
    <property type="match status" value="1"/>
</dbReference>
<feature type="domain" description="RecX second three-helical" evidence="6">
    <location>
        <begin position="56"/>
        <end position="96"/>
    </location>
</feature>
<comment type="subcellular location">
    <subcellularLocation>
        <location evidence="1 5">Cytoplasm</location>
    </subcellularLocation>
</comment>
<feature type="domain" description="RecX first three-helical" evidence="8">
    <location>
        <begin position="11"/>
        <end position="47"/>
    </location>
</feature>
<organism evidence="9 10">
    <name type="scientific">Vreelandella nigrificans</name>
    <dbReference type="NCBI Taxonomy" id="2042704"/>
    <lineage>
        <taxon>Bacteria</taxon>
        <taxon>Pseudomonadati</taxon>
        <taxon>Pseudomonadota</taxon>
        <taxon>Gammaproteobacteria</taxon>
        <taxon>Oceanospirillales</taxon>
        <taxon>Halomonadaceae</taxon>
        <taxon>Vreelandella</taxon>
    </lineage>
</organism>
<dbReference type="InterPro" id="IPR036388">
    <property type="entry name" value="WH-like_DNA-bd_sf"/>
</dbReference>
<dbReference type="InterPro" id="IPR003783">
    <property type="entry name" value="Regulatory_RecX"/>
</dbReference>
<evidence type="ECO:0000256" key="3">
    <source>
        <dbReference type="ARBA" id="ARBA00018111"/>
    </source>
</evidence>
<dbReference type="RefSeq" id="WP_096650433.1">
    <property type="nucleotide sequence ID" value="NZ_NWUX01000002.1"/>
</dbReference>
<reference evidence="10" key="1">
    <citation type="submission" date="2017-09" db="EMBL/GenBank/DDBJ databases">
        <authorList>
            <person name="Cho G.-S."/>
            <person name="Oguntoyinbo F.A."/>
            <person name="Cnockaert M."/>
            <person name="Kabisch J."/>
            <person name="Neve H."/>
            <person name="Bockelmann W."/>
            <person name="Wenning M."/>
            <person name="Franz C.M."/>
            <person name="Vandamme P."/>
        </authorList>
    </citation>
    <scope>NUCLEOTIDE SEQUENCE [LARGE SCALE GENOMIC DNA]</scope>
    <source>
        <strain evidence="10">MBT G8648</strain>
    </source>
</reference>
<comment type="similarity">
    <text evidence="2 5">Belongs to the RecX family.</text>
</comment>
<dbReference type="GO" id="GO:0005737">
    <property type="term" value="C:cytoplasm"/>
    <property type="evidence" value="ECO:0007669"/>
    <property type="project" value="UniProtKB-SubCell"/>
</dbReference>
<evidence type="ECO:0000259" key="8">
    <source>
        <dbReference type="Pfam" id="PF21982"/>
    </source>
</evidence>
<accession>A0A2A4HRV1</accession>
<dbReference type="Pfam" id="PF21982">
    <property type="entry name" value="RecX_HTH1"/>
    <property type="match status" value="1"/>
</dbReference>
<dbReference type="InterPro" id="IPR053924">
    <property type="entry name" value="RecX_HTH_2nd"/>
</dbReference>
<dbReference type="InterPro" id="IPR053925">
    <property type="entry name" value="RecX_HTH_3rd"/>
</dbReference>
<gene>
    <name evidence="5" type="primary">recX</name>
    <name evidence="9" type="ORF">CPA45_04510</name>
</gene>
<dbReference type="OrthoDB" id="7066780at2"/>
<protein>
    <recommendedName>
        <fullName evidence="3 5">Regulatory protein RecX</fullName>
    </recommendedName>
</protein>
<dbReference type="HAMAP" id="MF_01114">
    <property type="entry name" value="RecX"/>
    <property type="match status" value="1"/>
</dbReference>
<feature type="domain" description="RecX third three-helical" evidence="7">
    <location>
        <begin position="105"/>
        <end position="150"/>
    </location>
</feature>
<dbReference type="InterPro" id="IPR053926">
    <property type="entry name" value="RecX_HTH_1st"/>
</dbReference>
<dbReference type="GO" id="GO:0006282">
    <property type="term" value="P:regulation of DNA repair"/>
    <property type="evidence" value="ECO:0007669"/>
    <property type="project" value="UniProtKB-UniRule"/>
</dbReference>
<evidence type="ECO:0000259" key="6">
    <source>
        <dbReference type="Pfam" id="PF02631"/>
    </source>
</evidence>
<dbReference type="Proteomes" id="UP000218677">
    <property type="component" value="Unassembled WGS sequence"/>
</dbReference>
<evidence type="ECO:0000256" key="2">
    <source>
        <dbReference type="ARBA" id="ARBA00009695"/>
    </source>
</evidence>
<dbReference type="Pfam" id="PF02631">
    <property type="entry name" value="RecX_HTH2"/>
    <property type="match status" value="1"/>
</dbReference>
<name>A0A2A4HRV1_9GAMM</name>